<dbReference type="SUPFAM" id="SSF53335">
    <property type="entry name" value="S-adenosyl-L-methionine-dependent methyltransferases"/>
    <property type="match status" value="1"/>
</dbReference>
<dbReference type="InterPro" id="IPR002905">
    <property type="entry name" value="Trm1"/>
</dbReference>
<feature type="region of interest" description="Disordered" evidence="13">
    <location>
        <begin position="1187"/>
        <end position="1227"/>
    </location>
</feature>
<evidence type="ECO:0000256" key="7">
    <source>
        <dbReference type="ARBA" id="ARBA00039099"/>
    </source>
</evidence>
<keyword evidence="6 12" id="KW-0694">RNA-binding</keyword>
<feature type="compositionally biased region" description="Basic and acidic residues" evidence="13">
    <location>
        <begin position="227"/>
        <end position="239"/>
    </location>
</feature>
<proteinExistence type="inferred from homology"/>
<keyword evidence="5 12" id="KW-0819">tRNA processing</keyword>
<evidence type="ECO:0000256" key="3">
    <source>
        <dbReference type="ARBA" id="ARBA00022679"/>
    </source>
</evidence>
<dbReference type="GO" id="GO:0160104">
    <property type="term" value="F:tRNA (guanine(26)-N2)-dimethyltransferase activity"/>
    <property type="evidence" value="ECO:0007669"/>
    <property type="project" value="UniProtKB-EC"/>
</dbReference>
<dbReference type="PANTHER" id="PTHR10631:SF3">
    <property type="entry name" value="TRNA (GUANINE(26)-N(2))-DIMETHYLTRANSFERASE"/>
    <property type="match status" value="1"/>
</dbReference>
<evidence type="ECO:0000256" key="5">
    <source>
        <dbReference type="ARBA" id="ARBA00022694"/>
    </source>
</evidence>
<dbReference type="NCBIfam" id="TIGR00308">
    <property type="entry name" value="TRM1"/>
    <property type="match status" value="1"/>
</dbReference>
<comment type="catalytic activity">
    <reaction evidence="8">
        <text>guanosine(26) in tRNA + 2 S-adenosyl-L-methionine = N(2)-dimethylguanosine(26) in tRNA + 2 S-adenosyl-L-homocysteine + 2 H(+)</text>
        <dbReference type="Rhea" id="RHEA:43140"/>
        <dbReference type="Rhea" id="RHEA-COMP:10359"/>
        <dbReference type="Rhea" id="RHEA-COMP:10360"/>
        <dbReference type="ChEBI" id="CHEBI:15378"/>
        <dbReference type="ChEBI" id="CHEBI:57856"/>
        <dbReference type="ChEBI" id="CHEBI:59789"/>
        <dbReference type="ChEBI" id="CHEBI:74269"/>
        <dbReference type="ChEBI" id="CHEBI:74513"/>
        <dbReference type="EC" id="2.1.1.216"/>
    </reaction>
</comment>
<dbReference type="EC" id="2.1.1.216" evidence="7"/>
<comment type="caution">
    <text evidence="14">The sequence shown here is derived from an EMBL/GenBank/DDBJ whole genome shotgun (WGS) entry which is preliminary data.</text>
</comment>
<protein>
    <recommendedName>
        <fullName evidence="7">tRNA (guanine(26)-N(2))-dimethyltransferase</fullName>
        <ecNumber evidence="7">2.1.1.216</ecNumber>
    </recommendedName>
    <alternativeName>
        <fullName evidence="10">tRNA 2,2-dimethylguanosine-26 methyltransferase</fullName>
    </alternativeName>
    <alternativeName>
        <fullName evidence="9">tRNA(guanine-26,N(2)-N(2)) methyltransferase</fullName>
    </alternativeName>
    <alternativeName>
        <fullName evidence="11">tRNA(m(2,2)G26)dimethyltransferase</fullName>
    </alternativeName>
</protein>
<feature type="compositionally biased region" description="Acidic residues" evidence="13">
    <location>
        <begin position="629"/>
        <end position="640"/>
    </location>
</feature>
<dbReference type="GO" id="GO:0002940">
    <property type="term" value="P:tRNA N2-guanine methylation"/>
    <property type="evidence" value="ECO:0007669"/>
    <property type="project" value="TreeGrafter"/>
</dbReference>
<sequence length="1227" mass="137382">MGIHEMKPSVVLNIITILTVSSRPRFDTPTDVTASGVPVFIPSLSLPLHDQLENIMTLFDRLIPVPIPTSTHTKGSRSEKPKSKPPKTRYAHTFRDRIPFIKSLPDFSGPYKVGMLDLEIPVPKRQFTKRQDKFGNCAMELETVLYTIYYPASTTAGCGPPPGGKKRWSRPTWLSRDRGQTSVGYGHFSKLSPVFTWAFFMGTVGLTKVPAWRNAPLAQHWPPEQNSRQDPKAKMSEGEGEDRLPLLPLLFFSHGLGGTRTVYSTICGEFASYGFVVVAVEHRDGSGPRTVVNPVPGSGGKARVVEYLYPEDGRDDTSPDQKTDHELRNQQLKMRMAELDEVWHQINLINEGHGASLAARNVRIKPNTGSSSRSTLDVDWTRWKSRMQIRNAVCMGHSFGGATTIACLRNPDMDWSKYGIMLDPWGDAIPMAPNQAVETLNADEEERLRTAERIFDDNHPDDCEGEEEKQGGKSRFHKIDKPVLTILSEGFLYWEENYQAVRRVCLEARSCNKQSYLLTVRGSFHLNQSDFGLLYPCLMHILCKATIDPRRALDININASLAFLKRVMPLRVARWLRSEEDSILDTPVDDTWRKAKEAAQKRMPRTPKNLFPEEVNEIWMHVRPEGECEGEREEWEETEEVERGRKMHKREGTVGTDWILATSLTAQHSIRKISGDAMNPHIVTPHSHPVFNPDDFTHITEGKATILFPKGNEVFYNPIQQFNRDLSITAIKAWSDEWIEKKKEKHEIQKRNKEKRAAKEAEAKTEDADMKEAVEVKETEEAGEYNPKFTILEALSASGLRALRYAHEIPNVHSVTANDFSAEAVESIRRNAAHNNLLDIVKPTEGDARAAMYSNSKAFTVIDLDPYGTAAPFIDGAVQSVQDDGLLCITCTDLAVLAGGGYPEKCYANYGGMPIKGVYTHEAALRLVLNTVAISAARYGRAIEPLLSLSIDFYIRMFIRVRTSPVNVKHLPSQTMLTWTCSGCGSHTSQPLGRSSPGKTEKAPLKHHVAQGPSVGPNCEHCGFKQHLGGPMWSGPLHNPEFVKRMIKIAEKSDERVYHTKKRIIGMCTVASEEVEAPFYMTPQILASKVHSETIPLKMAISALLNAGYEVSNSHALGGSFKTNAPYSFLWDMMRAWIKKHPLKGEPGANTVAAGILARREPNVEIDFSPNTQARMGGRRDGLVRYQENPRENWGPMAKAGAAKATGEKRKRDSSDEAQKEEKTEEA</sequence>
<gene>
    <name evidence="14" type="ORF">G7K_4915-t1</name>
</gene>
<accession>A0A0E9NLS1</accession>
<comment type="similarity">
    <text evidence="12">Belongs to the class I-like SAM-binding methyltransferase superfamily. Trm1 family.</text>
</comment>
<evidence type="ECO:0000313" key="15">
    <source>
        <dbReference type="Proteomes" id="UP000033140"/>
    </source>
</evidence>
<evidence type="ECO:0000256" key="11">
    <source>
        <dbReference type="ARBA" id="ARBA00083299"/>
    </source>
</evidence>
<reference evidence="14 15" key="3">
    <citation type="journal article" date="2015" name="Genome Announc.">
        <title>Draft Genome Sequence of the Archiascomycetous Yeast Saitoella complicata.</title>
        <authorList>
            <person name="Yamauchi K."/>
            <person name="Kondo S."/>
            <person name="Hamamoto M."/>
            <person name="Takahashi Y."/>
            <person name="Ogura Y."/>
            <person name="Hayashi T."/>
            <person name="Nishida H."/>
        </authorList>
    </citation>
    <scope>NUCLEOTIDE SEQUENCE [LARGE SCALE GENOMIC DNA]</scope>
    <source>
        <strain evidence="14 15">NRRL Y-17804</strain>
    </source>
</reference>
<dbReference type="InterPro" id="IPR042296">
    <property type="entry name" value="tRNA_met_Trm1_C"/>
</dbReference>
<feature type="region of interest" description="Disordered" evidence="13">
    <location>
        <begin position="629"/>
        <end position="648"/>
    </location>
</feature>
<evidence type="ECO:0000256" key="8">
    <source>
        <dbReference type="ARBA" id="ARBA00051897"/>
    </source>
</evidence>
<dbReference type="GO" id="GO:0005634">
    <property type="term" value="C:nucleus"/>
    <property type="evidence" value="ECO:0007669"/>
    <property type="project" value="TreeGrafter"/>
</dbReference>
<evidence type="ECO:0000256" key="2">
    <source>
        <dbReference type="ARBA" id="ARBA00022603"/>
    </source>
</evidence>
<dbReference type="PROSITE" id="PS51626">
    <property type="entry name" value="SAM_MT_TRM1"/>
    <property type="match status" value="1"/>
</dbReference>
<evidence type="ECO:0000256" key="12">
    <source>
        <dbReference type="PROSITE-ProRule" id="PRU00958"/>
    </source>
</evidence>
<evidence type="ECO:0000256" key="4">
    <source>
        <dbReference type="ARBA" id="ARBA00022691"/>
    </source>
</evidence>
<dbReference type="CDD" id="cd02440">
    <property type="entry name" value="AdoMet_MTases"/>
    <property type="match status" value="1"/>
</dbReference>
<keyword evidence="4 12" id="KW-0949">S-adenosyl-L-methionine</keyword>
<dbReference type="GO" id="GO:0000049">
    <property type="term" value="F:tRNA binding"/>
    <property type="evidence" value="ECO:0007669"/>
    <property type="project" value="UniProtKB-UniRule"/>
</dbReference>
<keyword evidence="15" id="KW-1185">Reference proteome</keyword>
<dbReference type="Gene3D" id="3.40.50.1820">
    <property type="entry name" value="alpha/beta hydrolase"/>
    <property type="match status" value="1"/>
</dbReference>
<dbReference type="STRING" id="698492.A0A0E9NLS1"/>
<feature type="region of interest" description="Disordered" evidence="13">
    <location>
        <begin position="749"/>
        <end position="771"/>
    </location>
</feature>
<dbReference type="InterPro" id="IPR029058">
    <property type="entry name" value="AB_hydrolase_fold"/>
</dbReference>
<evidence type="ECO:0000256" key="13">
    <source>
        <dbReference type="SAM" id="MobiDB-lite"/>
    </source>
</evidence>
<evidence type="ECO:0000256" key="6">
    <source>
        <dbReference type="ARBA" id="ARBA00022884"/>
    </source>
</evidence>
<evidence type="ECO:0000313" key="14">
    <source>
        <dbReference type="EMBL" id="GAO50794.1"/>
    </source>
</evidence>
<dbReference type="AlphaFoldDB" id="A0A0E9NLS1"/>
<evidence type="ECO:0000256" key="9">
    <source>
        <dbReference type="ARBA" id="ARBA00077143"/>
    </source>
</evidence>
<dbReference type="Proteomes" id="UP000033140">
    <property type="component" value="Unassembled WGS sequence"/>
</dbReference>
<feature type="region of interest" description="Disordered" evidence="13">
    <location>
        <begin position="69"/>
        <end position="89"/>
    </location>
</feature>
<reference evidence="14 15" key="1">
    <citation type="journal article" date="2011" name="J. Gen. Appl. Microbiol.">
        <title>Draft genome sequencing of the enigmatic yeast Saitoella complicata.</title>
        <authorList>
            <person name="Nishida H."/>
            <person name="Hamamoto M."/>
            <person name="Sugiyama J."/>
        </authorList>
    </citation>
    <scope>NUCLEOTIDE SEQUENCE [LARGE SCALE GENOMIC DNA]</scope>
    <source>
        <strain evidence="14 15">NRRL Y-17804</strain>
    </source>
</reference>
<keyword evidence="2 12" id="KW-0489">Methyltransferase</keyword>
<evidence type="ECO:0000256" key="10">
    <source>
        <dbReference type="ARBA" id="ARBA00082896"/>
    </source>
</evidence>
<dbReference type="Gene3D" id="3.40.50.150">
    <property type="entry name" value="Vaccinia Virus protein VP39"/>
    <property type="match status" value="1"/>
</dbReference>
<feature type="compositionally biased region" description="Basic and acidic residues" evidence="13">
    <location>
        <begin position="1206"/>
        <end position="1227"/>
    </location>
</feature>
<dbReference type="Pfam" id="PF02005">
    <property type="entry name" value="TRM"/>
    <property type="match status" value="1"/>
</dbReference>
<dbReference type="InterPro" id="IPR029063">
    <property type="entry name" value="SAM-dependent_MTases_sf"/>
</dbReference>
<evidence type="ECO:0000256" key="1">
    <source>
        <dbReference type="ARBA" id="ARBA00022555"/>
    </source>
</evidence>
<dbReference type="FunFam" id="3.30.56.70:FF:000001">
    <property type="entry name" value="tRNA (guanine(26)-N(2))-dimethyltransferase"/>
    <property type="match status" value="1"/>
</dbReference>
<reference evidence="14 15" key="2">
    <citation type="journal article" date="2014" name="J. Gen. Appl. Microbiol.">
        <title>The early diverging ascomycetous budding yeast Saitoella complicata has three histone deacetylases belonging to the Clr6, Hos2, and Rpd3 lineages.</title>
        <authorList>
            <person name="Nishida H."/>
            <person name="Matsumoto T."/>
            <person name="Kondo S."/>
            <person name="Hamamoto M."/>
            <person name="Yoshikawa H."/>
        </authorList>
    </citation>
    <scope>NUCLEOTIDE SEQUENCE [LARGE SCALE GENOMIC DNA]</scope>
    <source>
        <strain evidence="14 15">NRRL Y-17804</strain>
    </source>
</reference>
<name>A0A0E9NLS1_SAICN</name>
<dbReference type="SUPFAM" id="SSF53474">
    <property type="entry name" value="alpha/beta-Hydrolases"/>
    <property type="match status" value="2"/>
</dbReference>
<keyword evidence="3 12" id="KW-0808">Transferase</keyword>
<dbReference type="EMBL" id="BACD03000037">
    <property type="protein sequence ID" value="GAO50794.1"/>
    <property type="molecule type" value="Genomic_DNA"/>
</dbReference>
<dbReference type="PANTHER" id="PTHR10631">
    <property type="entry name" value="N 2 ,N 2 -DIMETHYLGUANOSINE TRNA METHYLTRANSFERASE"/>
    <property type="match status" value="1"/>
</dbReference>
<dbReference type="Pfam" id="PF03403">
    <property type="entry name" value="PAF-AH_p_II"/>
    <property type="match status" value="2"/>
</dbReference>
<feature type="region of interest" description="Disordered" evidence="13">
    <location>
        <begin position="218"/>
        <end position="239"/>
    </location>
</feature>
<dbReference type="Gene3D" id="3.30.56.70">
    <property type="entry name" value="N2,N2-dimethylguanosine tRNA methyltransferase, C-terminal domain"/>
    <property type="match status" value="1"/>
</dbReference>
<organism evidence="14 15">
    <name type="scientific">Saitoella complicata (strain BCRC 22490 / CBS 7301 / JCM 7358 / NBRC 10748 / NRRL Y-17804)</name>
    <dbReference type="NCBI Taxonomy" id="698492"/>
    <lineage>
        <taxon>Eukaryota</taxon>
        <taxon>Fungi</taxon>
        <taxon>Dikarya</taxon>
        <taxon>Ascomycota</taxon>
        <taxon>Taphrinomycotina</taxon>
        <taxon>Taphrinomycotina incertae sedis</taxon>
        <taxon>Saitoella</taxon>
    </lineage>
</organism>
<keyword evidence="1 12" id="KW-0820">tRNA-binding</keyword>